<evidence type="ECO:0000256" key="1">
    <source>
        <dbReference type="SAM" id="Phobius"/>
    </source>
</evidence>
<feature type="transmembrane region" description="Helical" evidence="1">
    <location>
        <begin position="56"/>
        <end position="76"/>
    </location>
</feature>
<evidence type="ECO:0000313" key="3">
    <source>
        <dbReference type="Proteomes" id="UP000233325"/>
    </source>
</evidence>
<comment type="caution">
    <text evidence="2">The sequence shown here is derived from an EMBL/GenBank/DDBJ whole genome shotgun (WGS) entry which is preliminary data.</text>
</comment>
<keyword evidence="1" id="KW-0472">Membrane</keyword>
<accession>A0A2N2E2G5</accession>
<keyword evidence="1" id="KW-0812">Transmembrane</keyword>
<evidence type="ECO:0000313" key="2">
    <source>
        <dbReference type="EMBL" id="PKM88924.1"/>
    </source>
</evidence>
<name>A0A2N2E2G5_9BACT</name>
<gene>
    <name evidence="2" type="ORF">CVU83_00955</name>
</gene>
<proteinExistence type="predicted"/>
<dbReference type="Proteomes" id="UP000233325">
    <property type="component" value="Unassembled WGS sequence"/>
</dbReference>
<reference evidence="2 3" key="1">
    <citation type="journal article" date="2017" name="ISME J.">
        <title>Potential for microbial H2 and metal transformations associated with novel bacteria and archaea in deep terrestrial subsurface sediments.</title>
        <authorList>
            <person name="Hernsdorf A.W."/>
            <person name="Amano Y."/>
            <person name="Miyakawa K."/>
            <person name="Ise K."/>
            <person name="Suzuki Y."/>
            <person name="Anantharaman K."/>
            <person name="Probst A."/>
            <person name="Burstein D."/>
            <person name="Thomas B.C."/>
            <person name="Banfield J.F."/>
        </authorList>
    </citation>
    <scope>NUCLEOTIDE SEQUENCE [LARGE SCALE GENOMIC DNA]</scope>
    <source>
        <strain evidence="2">HGW-Falkowbacteria-2</strain>
    </source>
</reference>
<sequence>MSKEETKDGGEELVVEEVKVNHEEEIHKLLKDNITMNKEILAMVRHINLWVAWQRVFGWLKFLLILVSLGIGFLYLPPFIKDSYQQLIDIMKTNAGL</sequence>
<organism evidence="2 3">
    <name type="scientific">Candidatus Falkowbacteria bacterium HGW-Falkowbacteria-2</name>
    <dbReference type="NCBI Taxonomy" id="2013769"/>
    <lineage>
        <taxon>Bacteria</taxon>
        <taxon>Candidatus Falkowiibacteriota</taxon>
    </lineage>
</organism>
<protein>
    <submittedName>
        <fullName evidence="2">Uncharacterized protein</fullName>
    </submittedName>
</protein>
<dbReference type="AlphaFoldDB" id="A0A2N2E2G5"/>
<keyword evidence="1" id="KW-1133">Transmembrane helix</keyword>
<dbReference type="EMBL" id="PHAH01000008">
    <property type="protein sequence ID" value="PKM88924.1"/>
    <property type="molecule type" value="Genomic_DNA"/>
</dbReference>